<feature type="transmembrane region" description="Helical" evidence="12">
    <location>
        <begin position="289"/>
        <end position="310"/>
    </location>
</feature>
<name>A0A0K2JHP1_SPIKU</name>
<keyword evidence="8" id="KW-0418">Kinase</keyword>
<feature type="domain" description="PTS EIIC type-1" evidence="14">
    <location>
        <begin position="111"/>
        <end position="498"/>
    </location>
</feature>
<accession>A0A0K2JHP1</accession>
<keyword evidence="5 15" id="KW-0808">Transferase</keyword>
<keyword evidence="6" id="KW-0598">Phosphotransferase system</keyword>
<evidence type="ECO:0000256" key="6">
    <source>
        <dbReference type="ARBA" id="ARBA00022683"/>
    </source>
</evidence>
<dbReference type="AlphaFoldDB" id="A0A0K2JHP1"/>
<dbReference type="GO" id="GO:0015771">
    <property type="term" value="P:trehalose transport"/>
    <property type="evidence" value="ECO:0007669"/>
    <property type="project" value="TreeGrafter"/>
</dbReference>
<sequence length="522" mass="57232">MTKKTYSTEIAVLIPLLGGIDNIISYTHCVSRIRLVLKDNTKANSKEIEGLYNVKGTVQPIGQYHIVIGPDVNNYFAEFKKYLTSKTEKLGENITNESTVKKGKWYQRLLQHFSEIFIPIVPALIAGGLILGFRNILEANWNGEGTSLVSISGFAKGLDDFLWIPAQAVFWYIPVTICWSIFAKIEGSPVLGIIIGLTLLLPPLVDIFEIAKGANNSLWIFDVAPTFDFGAWSFPWKIQYTGQVIPTIGVAFFGVYLEKGLNRIVPAVLKQIFVPLLTILLSFTVGLCLIGPIGYIIGSAISVGLSWVLVNPIAKYFFGPILGLLYAPIVITGVHTMLNAVMIQDTVQIGGTFIFPILCMSNIAQGSATLMFTINNRKDPKMKEIGISAITSAWLGITEPALYGINLRFLYPLLAAIVGSASGAMLLTVAGVTSNGIGNGAWLGILSIQSFSQIQGVETFNGTGYMWFILSALLTMSVTMALTWFLEKLPRFTKIRDEILQVKGTNLISFKKQPKVVENINK</sequence>
<feature type="transmembrane region" description="Helical" evidence="12">
    <location>
        <begin position="264"/>
        <end position="283"/>
    </location>
</feature>
<dbReference type="KEGG" id="skn:SKUN_001056"/>
<feature type="domain" description="PTS EIIB type-1" evidence="13">
    <location>
        <begin position="7"/>
        <end position="89"/>
    </location>
</feature>
<dbReference type="GO" id="GO:0016301">
    <property type="term" value="F:kinase activity"/>
    <property type="evidence" value="ECO:0007669"/>
    <property type="project" value="UniProtKB-KW"/>
</dbReference>
<evidence type="ECO:0000313" key="16">
    <source>
        <dbReference type="Proteomes" id="UP000062963"/>
    </source>
</evidence>
<feature type="transmembrane region" description="Helical" evidence="12">
    <location>
        <begin position="162"/>
        <end position="183"/>
    </location>
</feature>
<dbReference type="SUPFAM" id="SSF55604">
    <property type="entry name" value="Glucose permease domain IIB"/>
    <property type="match status" value="1"/>
</dbReference>
<evidence type="ECO:0000256" key="8">
    <source>
        <dbReference type="ARBA" id="ARBA00022777"/>
    </source>
</evidence>
<dbReference type="InterPro" id="IPR050558">
    <property type="entry name" value="PTS_Sugar-Specific_Components"/>
</dbReference>
<dbReference type="InterPro" id="IPR036878">
    <property type="entry name" value="Glu_permease_IIB"/>
</dbReference>
<feature type="active site" description="Phosphocysteine intermediate; for EIIB activity" evidence="11">
    <location>
        <position position="29"/>
    </location>
</feature>
<dbReference type="Pfam" id="PF02378">
    <property type="entry name" value="PTS_EIIC"/>
    <property type="match status" value="1"/>
</dbReference>
<protein>
    <submittedName>
        <fullName evidence="15">Phosphotransferase system PTS,trehalose specific IIBC component</fullName>
    </submittedName>
</protein>
<evidence type="ECO:0000256" key="9">
    <source>
        <dbReference type="ARBA" id="ARBA00022989"/>
    </source>
</evidence>
<organism evidence="15 16">
    <name type="scientific">Spiroplasma kunkelii CR2-3x</name>
    <dbReference type="NCBI Taxonomy" id="273035"/>
    <lineage>
        <taxon>Bacteria</taxon>
        <taxon>Bacillati</taxon>
        <taxon>Mycoplasmatota</taxon>
        <taxon>Mollicutes</taxon>
        <taxon>Entomoplasmatales</taxon>
        <taxon>Spiroplasmataceae</taxon>
        <taxon>Spiroplasma</taxon>
    </lineage>
</organism>
<feature type="transmembrane region" description="Helical" evidence="12">
    <location>
        <begin position="317"/>
        <end position="341"/>
    </location>
</feature>
<keyword evidence="9 12" id="KW-1133">Transmembrane helix</keyword>
<dbReference type="EMBL" id="CP010899">
    <property type="protein sequence ID" value="ALA97942.1"/>
    <property type="molecule type" value="Genomic_DNA"/>
</dbReference>
<reference evidence="15 16" key="1">
    <citation type="journal article" date="2015" name="Genome Announc.">
        <title>Complete Genome Sequence of Spiroplasma kunkelii Strain CR2-3x, Causal Agent of Corn Stunt Disease in Zea mays L.</title>
        <authorList>
            <person name="Davis R.E."/>
            <person name="Shao J."/>
            <person name="Dally E.L."/>
            <person name="Zhao Y."/>
            <person name="Gasparich G.E."/>
            <person name="Gaynor B.J."/>
            <person name="Athey J.C."/>
            <person name="Harrison N.A."/>
            <person name="Donofrio N."/>
        </authorList>
    </citation>
    <scope>NUCLEOTIDE SEQUENCE [LARGE SCALE GENOMIC DNA]</scope>
    <source>
        <strain evidence="15 16">CR2-3x</strain>
    </source>
</reference>
<dbReference type="InterPro" id="IPR003352">
    <property type="entry name" value="PTS_EIIC"/>
</dbReference>
<evidence type="ECO:0000259" key="14">
    <source>
        <dbReference type="PROSITE" id="PS51103"/>
    </source>
</evidence>
<dbReference type="GO" id="GO:0005886">
    <property type="term" value="C:plasma membrane"/>
    <property type="evidence" value="ECO:0007669"/>
    <property type="project" value="UniProtKB-SubCell"/>
</dbReference>
<evidence type="ECO:0000313" key="15">
    <source>
        <dbReference type="EMBL" id="ALA97942.1"/>
    </source>
</evidence>
<dbReference type="PATRIC" id="fig|273035.7.peg.1302"/>
<comment type="subcellular location">
    <subcellularLocation>
        <location evidence="1">Cell membrane</location>
        <topology evidence="1">Multi-pass membrane protein</topology>
    </subcellularLocation>
</comment>
<evidence type="ECO:0000256" key="11">
    <source>
        <dbReference type="PROSITE-ProRule" id="PRU00421"/>
    </source>
</evidence>
<dbReference type="PROSITE" id="PS51098">
    <property type="entry name" value="PTS_EIIB_TYPE_1"/>
    <property type="match status" value="1"/>
</dbReference>
<dbReference type="STRING" id="273035.SKUN_001056"/>
<evidence type="ECO:0000256" key="12">
    <source>
        <dbReference type="SAM" id="Phobius"/>
    </source>
</evidence>
<evidence type="ECO:0000256" key="3">
    <source>
        <dbReference type="ARBA" id="ARBA00022475"/>
    </source>
</evidence>
<dbReference type="PANTHER" id="PTHR30175:SF1">
    <property type="entry name" value="PTS SYSTEM ARBUTIN-, CELLOBIOSE-, AND SALICIN-SPECIFIC EIIBC COMPONENT-RELATED"/>
    <property type="match status" value="1"/>
</dbReference>
<dbReference type="Pfam" id="PF00367">
    <property type="entry name" value="PTS_EIIB"/>
    <property type="match status" value="1"/>
</dbReference>
<keyword evidence="2" id="KW-0813">Transport</keyword>
<dbReference type="PROSITE" id="PS51103">
    <property type="entry name" value="PTS_EIIC_TYPE_1"/>
    <property type="match status" value="1"/>
</dbReference>
<feature type="transmembrane region" description="Helical" evidence="12">
    <location>
        <begin position="353"/>
        <end position="373"/>
    </location>
</feature>
<feature type="transmembrane region" description="Helical" evidence="12">
    <location>
        <begin position="238"/>
        <end position="257"/>
    </location>
</feature>
<dbReference type="GO" id="GO:0090589">
    <property type="term" value="F:protein-phosphocysteine-trehalose phosphotransferase system transporter activity"/>
    <property type="evidence" value="ECO:0007669"/>
    <property type="project" value="TreeGrafter"/>
</dbReference>
<proteinExistence type="predicted"/>
<dbReference type="PANTHER" id="PTHR30175">
    <property type="entry name" value="PHOSPHOTRANSFERASE SYSTEM TRANSPORT PROTEIN"/>
    <property type="match status" value="1"/>
</dbReference>
<keyword evidence="16" id="KW-1185">Reference proteome</keyword>
<keyword evidence="7 12" id="KW-0812">Transmembrane</keyword>
<keyword evidence="3" id="KW-1003">Cell membrane</keyword>
<dbReference type="Proteomes" id="UP000062963">
    <property type="component" value="Chromosome"/>
</dbReference>
<dbReference type="CDD" id="cd00212">
    <property type="entry name" value="PTS_IIB_glc"/>
    <property type="match status" value="1"/>
</dbReference>
<dbReference type="InterPro" id="IPR013013">
    <property type="entry name" value="PTS_EIIC_1"/>
</dbReference>
<feature type="transmembrane region" description="Helical" evidence="12">
    <location>
        <begin position="116"/>
        <end position="137"/>
    </location>
</feature>
<keyword evidence="4" id="KW-0762">Sugar transport</keyword>
<evidence type="ECO:0000256" key="2">
    <source>
        <dbReference type="ARBA" id="ARBA00022448"/>
    </source>
</evidence>
<dbReference type="InterPro" id="IPR001996">
    <property type="entry name" value="PTS_IIB_1"/>
</dbReference>
<dbReference type="OrthoDB" id="9769191at2"/>
<feature type="transmembrane region" description="Helical" evidence="12">
    <location>
        <begin position="409"/>
        <end position="429"/>
    </location>
</feature>
<keyword evidence="10 12" id="KW-0472">Membrane</keyword>
<feature type="transmembrane region" description="Helical" evidence="12">
    <location>
        <begin position="466"/>
        <end position="486"/>
    </location>
</feature>
<evidence type="ECO:0000256" key="1">
    <source>
        <dbReference type="ARBA" id="ARBA00004651"/>
    </source>
</evidence>
<evidence type="ECO:0000256" key="4">
    <source>
        <dbReference type="ARBA" id="ARBA00022597"/>
    </source>
</evidence>
<dbReference type="Gene3D" id="3.30.1360.60">
    <property type="entry name" value="Glucose permease domain IIB"/>
    <property type="match status" value="1"/>
</dbReference>
<gene>
    <name evidence="15" type="primary">treP</name>
    <name evidence="15" type="ORF">SKUN_001056</name>
</gene>
<dbReference type="GO" id="GO:0008982">
    <property type="term" value="F:protein-N(PI)-phosphohistidine-sugar phosphotransferase activity"/>
    <property type="evidence" value="ECO:0007669"/>
    <property type="project" value="InterPro"/>
</dbReference>
<dbReference type="InterPro" id="IPR018113">
    <property type="entry name" value="PTrfase_EIIB_Cys"/>
</dbReference>
<evidence type="ECO:0000256" key="7">
    <source>
        <dbReference type="ARBA" id="ARBA00022692"/>
    </source>
</evidence>
<dbReference type="GO" id="GO:0009401">
    <property type="term" value="P:phosphoenolpyruvate-dependent sugar phosphotransferase system"/>
    <property type="evidence" value="ECO:0007669"/>
    <property type="project" value="UniProtKB-KW"/>
</dbReference>
<evidence type="ECO:0000256" key="10">
    <source>
        <dbReference type="ARBA" id="ARBA00023136"/>
    </source>
</evidence>
<evidence type="ECO:0000259" key="13">
    <source>
        <dbReference type="PROSITE" id="PS51098"/>
    </source>
</evidence>
<evidence type="ECO:0000256" key="5">
    <source>
        <dbReference type="ARBA" id="ARBA00022679"/>
    </source>
</evidence>
<dbReference type="RefSeq" id="WP_053391093.1">
    <property type="nucleotide sequence ID" value="NZ_CP010899.1"/>
</dbReference>
<feature type="transmembrane region" description="Helical" evidence="12">
    <location>
        <begin position="190"/>
        <end position="211"/>
    </location>
</feature>